<organism evidence="1 2">
    <name type="scientific">Marinobacter adhaerens (strain DSM 23420 / HP15)</name>
    <dbReference type="NCBI Taxonomy" id="225937"/>
    <lineage>
        <taxon>Bacteria</taxon>
        <taxon>Pseudomonadati</taxon>
        <taxon>Pseudomonadota</taxon>
        <taxon>Gammaproteobacteria</taxon>
        <taxon>Pseudomonadales</taxon>
        <taxon>Marinobacteraceae</taxon>
        <taxon>Marinobacter</taxon>
    </lineage>
</organism>
<dbReference type="EMBL" id="CP001978">
    <property type="protein sequence ID" value="ADP97769.1"/>
    <property type="molecule type" value="Genomic_DNA"/>
</dbReference>
<dbReference type="Proteomes" id="UP000007077">
    <property type="component" value="Chromosome"/>
</dbReference>
<sequence length="147" mass="16446">MERAGAPLSEDQRLLLVGYLAPFQQELEQSKSGDAEKISSLKIDLAESSAEILEMANCLAECLEDINQAINATMRSGNGGKLWIDGKELSTHEVADRLENLMIKRDRILKALHPLREHKQCTYPDCQCPFDMGPDHQCLKGLPVIRK</sequence>
<reference evidence="2" key="2">
    <citation type="submission" date="2010-02" db="EMBL/GenBank/DDBJ databases">
        <title>Complete genome sequence of Marinobacter adhaerens type strain (HP15).</title>
        <authorList>
            <person name="Gaerdes A.A.M."/>
            <person name="Kaeppel E."/>
            <person name="Shezad A."/>
            <person name="Seebah S."/>
            <person name="Teeling H."/>
            <person name="Yarza P."/>
            <person name="Gloeckner F.O."/>
            <person name="Ullrich M.S."/>
        </authorList>
    </citation>
    <scope>NUCLEOTIDE SEQUENCE [LARGE SCALE GENOMIC DNA]</scope>
    <source>
        <strain evidence="2">DSM 23420 / HP15</strain>
    </source>
</reference>
<gene>
    <name evidence="1" type="ordered locus">HP15_2005</name>
</gene>
<proteinExistence type="predicted"/>
<dbReference type="STRING" id="225937.HP15_2005"/>
<accession>E4PQP9</accession>
<name>E4PQP9_MARAH</name>
<dbReference type="PATRIC" id="fig|225937.3.peg.2017"/>
<dbReference type="AlphaFoldDB" id="E4PQP9"/>
<dbReference type="KEGG" id="mad:HP15_2005"/>
<reference evidence="1 2" key="1">
    <citation type="journal article" date="2010" name="Stand. Genomic Sci.">
        <title>Complete genome sequence of Marinobacter adhaerens type strain (HP15), a diatom-interacting marine microorganism.</title>
        <authorList>
            <person name="Gardes A."/>
            <person name="Kaeppel E."/>
            <person name="Shehzad A."/>
            <person name="Seebah S."/>
            <person name="Teeling H."/>
            <person name="Yarza P."/>
            <person name="Glockner F.O."/>
            <person name="Grossart H.P."/>
            <person name="Ullrich M.S."/>
        </authorList>
    </citation>
    <scope>NUCLEOTIDE SEQUENCE [LARGE SCALE GENOMIC DNA]</scope>
    <source>
        <strain evidence="2">DSM 23420 / HP15</strain>
    </source>
</reference>
<dbReference type="HOGENOM" id="CLU_1765810_0_0_6"/>
<protein>
    <submittedName>
        <fullName evidence="1">Uncharacterized protein</fullName>
    </submittedName>
</protein>
<evidence type="ECO:0000313" key="1">
    <source>
        <dbReference type="EMBL" id="ADP97769.1"/>
    </source>
</evidence>
<evidence type="ECO:0000313" key="2">
    <source>
        <dbReference type="Proteomes" id="UP000007077"/>
    </source>
</evidence>